<name>A0A2U2MS21_9BIFI</name>
<dbReference type="InterPro" id="IPR001387">
    <property type="entry name" value="Cro/C1-type_HTH"/>
</dbReference>
<dbReference type="OrthoDB" id="3235880at2"/>
<keyword evidence="3" id="KW-1185">Reference proteome</keyword>
<dbReference type="GO" id="GO:0003677">
    <property type="term" value="F:DNA binding"/>
    <property type="evidence" value="ECO:0007669"/>
    <property type="project" value="InterPro"/>
</dbReference>
<dbReference type="EMBL" id="QFFN01000015">
    <property type="protein sequence ID" value="PWG59657.1"/>
    <property type="molecule type" value="Genomic_DNA"/>
</dbReference>
<dbReference type="InterPro" id="IPR010982">
    <property type="entry name" value="Lambda_DNA-bd_dom_sf"/>
</dbReference>
<dbReference type="SMART" id="SM00530">
    <property type="entry name" value="HTH_XRE"/>
    <property type="match status" value="1"/>
</dbReference>
<dbReference type="SUPFAM" id="SSF47413">
    <property type="entry name" value="lambda repressor-like DNA-binding domains"/>
    <property type="match status" value="1"/>
</dbReference>
<dbReference type="Pfam" id="PF01381">
    <property type="entry name" value="HTH_3"/>
    <property type="match status" value="1"/>
</dbReference>
<dbReference type="AlphaFoldDB" id="A0A2U2MS21"/>
<evidence type="ECO:0000313" key="2">
    <source>
        <dbReference type="EMBL" id="PWG59657.1"/>
    </source>
</evidence>
<reference evidence="2 3" key="1">
    <citation type="journal article" date="2018" name="Int. J. Syst. Evol. Microbiol.">
        <title>Bifidobacterium catulorum sp. nov., a novel taxon from the faeces of the baby common marmoset (Callithrix jacchus).</title>
        <authorList>
            <person name="Modesto M."/>
            <person name="Michelini S."/>
            <person name="Oki K."/>
            <person name="Biavati B."/>
            <person name="Watanabe K."/>
            <person name="Mattarelli P."/>
        </authorList>
    </citation>
    <scope>NUCLEOTIDE SEQUENCE [LARGE SCALE GENOMIC DNA]</scope>
    <source>
        <strain evidence="2 3">MRM 8.19</strain>
    </source>
</reference>
<dbReference type="CDD" id="cd00093">
    <property type="entry name" value="HTH_XRE"/>
    <property type="match status" value="1"/>
</dbReference>
<feature type="domain" description="HTH cro/C1-type" evidence="1">
    <location>
        <begin position="3"/>
        <end position="62"/>
    </location>
</feature>
<accession>A0A2U2MS21</accession>
<dbReference type="Gene3D" id="1.10.260.40">
    <property type="entry name" value="lambda repressor-like DNA-binding domains"/>
    <property type="match status" value="1"/>
</dbReference>
<protein>
    <submittedName>
        <fullName evidence="2">XRE family transcriptional regulator</fullName>
    </submittedName>
</protein>
<dbReference type="PROSITE" id="PS50943">
    <property type="entry name" value="HTH_CROC1"/>
    <property type="match status" value="1"/>
</dbReference>
<evidence type="ECO:0000259" key="1">
    <source>
        <dbReference type="PROSITE" id="PS50943"/>
    </source>
</evidence>
<evidence type="ECO:0000313" key="3">
    <source>
        <dbReference type="Proteomes" id="UP000245753"/>
    </source>
</evidence>
<dbReference type="RefSeq" id="WP_109137445.1">
    <property type="nucleotide sequence ID" value="NZ_QFFN01000015.1"/>
</dbReference>
<proteinExistence type="predicted"/>
<comment type="caution">
    <text evidence="2">The sequence shown here is derived from an EMBL/GenBank/DDBJ whole genome shotgun (WGS) entry which is preliminary data.</text>
</comment>
<gene>
    <name evidence="2" type="ORF">DF200_06340</name>
</gene>
<organism evidence="2 3">
    <name type="scientific">Bifidobacterium catulorum</name>
    <dbReference type="NCBI Taxonomy" id="1630173"/>
    <lineage>
        <taxon>Bacteria</taxon>
        <taxon>Bacillati</taxon>
        <taxon>Actinomycetota</taxon>
        <taxon>Actinomycetes</taxon>
        <taxon>Bifidobacteriales</taxon>
        <taxon>Bifidobacteriaceae</taxon>
        <taxon>Bifidobacterium</taxon>
    </lineage>
</organism>
<sequence length="75" mass="8597">MSLKELRLKRGLTQQQLADKVEGVNRARIAGYETGFYDVRNMSLDLALRFCDALRVSNPRKLLDDDKPSKEKDAQ</sequence>
<dbReference type="Proteomes" id="UP000245753">
    <property type="component" value="Unassembled WGS sequence"/>
</dbReference>